<geneLocation type="plasmid" evidence="2">
    <name>II</name>
</geneLocation>
<dbReference type="KEGG" id="ngl:RG1141_PA13460"/>
<evidence type="ECO:0000313" key="1">
    <source>
        <dbReference type="EMBL" id="CDN58178.1"/>
    </source>
</evidence>
<dbReference type="RefSeq" id="WP_040125499.1">
    <property type="nucleotide sequence ID" value="NZ_HG938356.1"/>
</dbReference>
<gene>
    <name evidence="1" type="ORF">RG1141_PA13460</name>
</gene>
<name>A0A068TIH8_NEOGA</name>
<dbReference type="EMBL" id="HG938356">
    <property type="protein sequence ID" value="CDN58178.1"/>
    <property type="molecule type" value="Genomic_DNA"/>
</dbReference>
<sequence length="73" mass="8160">MLVQSLLNLTDDQLEDVMGAVENWCRKNEKTLDSEIGQKALGLAANIRRSRGLTQTQLEQILTHDMSGDNQGF</sequence>
<dbReference type="AlphaFoldDB" id="A0A068TIH8"/>
<keyword evidence="1" id="KW-0614">Plasmid</keyword>
<reference evidence="2" key="1">
    <citation type="journal article" date="2014" name="BMC Genomics">
        <title>Genome sequencing of two Neorhizobium galegae strains reveals a noeT gene responsible for the unusual acetylation of the nodulation factors.</title>
        <authorList>
            <person name="Osterman J."/>
            <person name="Marsh J."/>
            <person name="Laine P.K."/>
            <person name="Zeng Z."/>
            <person name="Alatalo E."/>
            <person name="Sullivan J.T."/>
            <person name="Young J.P."/>
            <person name="Thomas-Oates J."/>
            <person name="Paulin L."/>
            <person name="Lindstrom K."/>
        </authorList>
    </citation>
    <scope>NUCLEOTIDE SEQUENCE [LARGE SCALE GENOMIC DNA]</scope>
    <source>
        <strain evidence="2">HAMBI 1141</strain>
        <plasmid evidence="2">II</plasmid>
    </source>
</reference>
<accession>A0A068TIH8</accession>
<organism evidence="1 2">
    <name type="scientific">Neorhizobium galegae bv. officinalis bv. officinalis str. HAMBI 1141</name>
    <dbReference type="NCBI Taxonomy" id="1028801"/>
    <lineage>
        <taxon>Bacteria</taxon>
        <taxon>Pseudomonadati</taxon>
        <taxon>Pseudomonadota</taxon>
        <taxon>Alphaproteobacteria</taxon>
        <taxon>Hyphomicrobiales</taxon>
        <taxon>Rhizobiaceae</taxon>
        <taxon>Rhizobium/Agrobacterium group</taxon>
        <taxon>Neorhizobium</taxon>
    </lineage>
</organism>
<dbReference type="PATRIC" id="fig|1028801.3.peg.5968"/>
<dbReference type="HOGENOM" id="CLU_2700971_0_0_5"/>
<evidence type="ECO:0000313" key="2">
    <source>
        <dbReference type="Proteomes" id="UP000028186"/>
    </source>
</evidence>
<dbReference type="Proteomes" id="UP000028186">
    <property type="component" value="Plasmid pHAMBI1141a"/>
</dbReference>
<protein>
    <submittedName>
        <fullName evidence="1">Uncharacterized protein</fullName>
    </submittedName>
</protein>
<proteinExistence type="predicted"/>